<organism evidence="2 3">
    <name type="scientific">Metapseudomonas otitidis</name>
    <dbReference type="NCBI Taxonomy" id="319939"/>
    <lineage>
        <taxon>Bacteria</taxon>
        <taxon>Pseudomonadati</taxon>
        <taxon>Pseudomonadota</taxon>
        <taxon>Gammaproteobacteria</taxon>
        <taxon>Pseudomonadales</taxon>
        <taxon>Pseudomonadaceae</taxon>
        <taxon>Metapseudomonas</taxon>
    </lineage>
</organism>
<proteinExistence type="predicted"/>
<feature type="region of interest" description="Disordered" evidence="1">
    <location>
        <begin position="120"/>
        <end position="145"/>
    </location>
</feature>
<accession>A0A6S5RL80</accession>
<evidence type="ECO:0000256" key="1">
    <source>
        <dbReference type="SAM" id="MobiDB-lite"/>
    </source>
</evidence>
<dbReference type="EMBL" id="AP022213">
    <property type="protein sequence ID" value="BBT15167.1"/>
    <property type="molecule type" value="Genomic_DNA"/>
</dbReference>
<feature type="region of interest" description="Disordered" evidence="1">
    <location>
        <begin position="215"/>
        <end position="237"/>
    </location>
</feature>
<gene>
    <name evidence="2" type="ORF">WP8S17C03_12160</name>
</gene>
<evidence type="ECO:0000313" key="2">
    <source>
        <dbReference type="EMBL" id="BBT15167.1"/>
    </source>
</evidence>
<sequence length="252" mass="28591">MPEPIRKPGRLWQPITSAATQDQLQRAAHRHPVPGRHHQRRHAVPTAQHPADLFALVLQRHMLATGKAWLSVMPHQHLLRHADGRQPGHHAKVRRNTEPARMGDPLPVAEHQVRPLRQSSERLQQRRQFTEGQQPRHVGHGRRHPRHHLAQQAVVIGIQQHRGSPGDLSALLEADVDTCHHLQRREIIHQHHPRSQFALQALGMAGAAVPVIEGGSTHERAPENRHRVDTEPAGRVRRTARRRTRCLTANGQ</sequence>
<name>A0A6S5RL80_9GAMM</name>
<dbReference type="AlphaFoldDB" id="A0A6S5RL80"/>
<protein>
    <submittedName>
        <fullName evidence="2">Uncharacterized protein</fullName>
    </submittedName>
</protein>
<evidence type="ECO:0000313" key="3">
    <source>
        <dbReference type="Proteomes" id="UP000515591"/>
    </source>
</evidence>
<feature type="compositionally biased region" description="Basic and acidic residues" evidence="1">
    <location>
        <begin position="216"/>
        <end position="234"/>
    </location>
</feature>
<dbReference type="Proteomes" id="UP000515591">
    <property type="component" value="Chromosome"/>
</dbReference>
<reference evidence="2 3" key="1">
    <citation type="submission" date="2019-12" db="EMBL/GenBank/DDBJ databases">
        <title>complete genome sequences of Pseudomonas otitidis str. WP8-S17-CRE-03 isolated from wastewater treatment plant effluent.</title>
        <authorList>
            <person name="Sekizuka T."/>
            <person name="Itokawa K."/>
            <person name="Yatsu K."/>
            <person name="Inamine Y."/>
            <person name="Kuroda M."/>
        </authorList>
    </citation>
    <scope>NUCLEOTIDE SEQUENCE [LARGE SCALE GENOMIC DNA]</scope>
    <source>
        <strain evidence="2 3">WP8-S17-CRE-03</strain>
    </source>
</reference>